<evidence type="ECO:0000259" key="16">
    <source>
        <dbReference type="PROSITE" id="PS52020"/>
    </source>
</evidence>
<dbReference type="GO" id="GO:0004519">
    <property type="term" value="F:endonuclease activity"/>
    <property type="evidence" value="ECO:0007669"/>
    <property type="project" value="UniProtKB-KW"/>
</dbReference>
<dbReference type="PROSITE" id="PS52020">
    <property type="entry name" value="CRESS_DNA_REP"/>
    <property type="match status" value="1"/>
</dbReference>
<dbReference type="Proteomes" id="UP000469440">
    <property type="component" value="Unassembled WGS sequence"/>
</dbReference>
<accession>A0A6N8I1Y8</accession>
<evidence type="ECO:0000256" key="6">
    <source>
        <dbReference type="ARBA" id="ARBA00022722"/>
    </source>
</evidence>
<proteinExistence type="inferred from homology"/>
<evidence type="ECO:0000256" key="13">
    <source>
        <dbReference type="ARBA" id="ARBA00023268"/>
    </source>
</evidence>
<dbReference type="GO" id="GO:0003724">
    <property type="term" value="F:RNA helicase activity"/>
    <property type="evidence" value="ECO:0007669"/>
    <property type="project" value="InterPro"/>
</dbReference>
<evidence type="ECO:0000313" key="17">
    <source>
        <dbReference type="EMBL" id="MVB11979.1"/>
    </source>
</evidence>
<evidence type="ECO:0000256" key="4">
    <source>
        <dbReference type="ARBA" id="ARBA00022695"/>
    </source>
</evidence>
<keyword evidence="12" id="KW-0238">DNA-binding</keyword>
<evidence type="ECO:0000256" key="14">
    <source>
        <dbReference type="ARBA" id="ARBA00030754"/>
    </source>
</evidence>
<dbReference type="SUPFAM" id="SSF52540">
    <property type="entry name" value="P-loop containing nucleoside triphosphate hydrolases"/>
    <property type="match status" value="1"/>
</dbReference>
<sequence length="271" mass="31603">MQLKYWCMADEHGLKEQTPHTHVFFVANSPIRFSTVKGCFPTAHLDAACGTSEENRAYVQKTGKWKEDEKADTSIPGTFEEWGVLPIENPGQRTDWDIALAMLEDGHSAMDVIRVQTHLMRYRTTLEQVRQELIAEQFRDTFRILETTYIYGATGLGKTRFVMERYGYENVCQITGYQHGCFDKYQSEDVIVFDEFSSSLKIQDMNNLLDGYPLMLPCRYANRVACYTKAYIISNIPLEYQYANVRVETPTIWNAFICYRRSIIDRDRRRN</sequence>
<dbReference type="EMBL" id="VWXL01000078">
    <property type="protein sequence ID" value="MVB11979.1"/>
    <property type="molecule type" value="Genomic_DNA"/>
</dbReference>
<protein>
    <recommendedName>
        <fullName evidence="14">ATP-dependent helicase Rep</fullName>
    </recommendedName>
    <alternativeName>
        <fullName evidence="15">RepP</fullName>
    </alternativeName>
</protein>
<evidence type="ECO:0000256" key="1">
    <source>
        <dbReference type="ARBA" id="ARBA00001936"/>
    </source>
</evidence>
<keyword evidence="13" id="KW-0511">Multifunctional enzyme</keyword>
<evidence type="ECO:0000256" key="5">
    <source>
        <dbReference type="ARBA" id="ARBA00022705"/>
    </source>
</evidence>
<comment type="cofactor">
    <cofactor evidence="1">
        <name>Mn(2+)</name>
        <dbReference type="ChEBI" id="CHEBI:29035"/>
    </cofactor>
</comment>
<dbReference type="InterPro" id="IPR000605">
    <property type="entry name" value="Helicase_SF3_ssDNA/RNA_vir"/>
</dbReference>
<name>A0A6N8I1Y8_9FIRM</name>
<evidence type="ECO:0000313" key="18">
    <source>
        <dbReference type="Proteomes" id="UP000469440"/>
    </source>
</evidence>
<reference evidence="17 18" key="1">
    <citation type="submission" date="2019-09" db="EMBL/GenBank/DDBJ databases">
        <title>Genome sequence of Clostridium sp. EA1.</title>
        <authorList>
            <person name="Poehlein A."/>
            <person name="Bengelsdorf F.R."/>
            <person name="Daniel R."/>
        </authorList>
    </citation>
    <scope>NUCLEOTIDE SEQUENCE [LARGE SCALE GENOMIC DNA]</scope>
    <source>
        <strain evidence="17 18">EA1</strain>
    </source>
</reference>
<evidence type="ECO:0000256" key="7">
    <source>
        <dbReference type="ARBA" id="ARBA00022723"/>
    </source>
</evidence>
<keyword evidence="18" id="KW-1185">Reference proteome</keyword>
<keyword evidence="10" id="KW-0378">Hydrolase</keyword>
<keyword evidence="9" id="KW-0255">Endonuclease</keyword>
<dbReference type="GO" id="GO:0046872">
    <property type="term" value="F:metal ion binding"/>
    <property type="evidence" value="ECO:0007669"/>
    <property type="project" value="UniProtKB-KW"/>
</dbReference>
<evidence type="ECO:0000256" key="11">
    <source>
        <dbReference type="ARBA" id="ARBA00023124"/>
    </source>
</evidence>
<evidence type="ECO:0000256" key="12">
    <source>
        <dbReference type="ARBA" id="ARBA00023125"/>
    </source>
</evidence>
<dbReference type="AlphaFoldDB" id="A0A6N8I1Y8"/>
<dbReference type="InterPro" id="IPR049912">
    <property type="entry name" value="CRESS_DNA_REP"/>
</dbReference>
<dbReference type="GO" id="GO:0016787">
    <property type="term" value="F:hydrolase activity"/>
    <property type="evidence" value="ECO:0007669"/>
    <property type="project" value="UniProtKB-KW"/>
</dbReference>
<dbReference type="Gene3D" id="3.40.1310.20">
    <property type="match status" value="1"/>
</dbReference>
<keyword evidence="5" id="KW-0235">DNA replication</keyword>
<evidence type="ECO:0000256" key="2">
    <source>
        <dbReference type="ARBA" id="ARBA00008545"/>
    </source>
</evidence>
<evidence type="ECO:0000256" key="10">
    <source>
        <dbReference type="ARBA" id="ARBA00022801"/>
    </source>
</evidence>
<evidence type="ECO:0000256" key="8">
    <source>
        <dbReference type="ARBA" id="ARBA00022741"/>
    </source>
</evidence>
<dbReference type="GO" id="GO:0003677">
    <property type="term" value="F:DNA binding"/>
    <property type="evidence" value="ECO:0007669"/>
    <property type="project" value="UniProtKB-KW"/>
</dbReference>
<comment type="similarity">
    <text evidence="2">Belongs to the nanoviruses/circoviruses replication-associated protein family.</text>
</comment>
<keyword evidence="4" id="KW-0548">Nucleotidyltransferase</keyword>
<keyword evidence="6" id="KW-0540">Nuclease</keyword>
<evidence type="ECO:0000256" key="9">
    <source>
        <dbReference type="ARBA" id="ARBA00022759"/>
    </source>
</evidence>
<feature type="domain" description="CRESS-DNA virus Rep endonuclease" evidence="16">
    <location>
        <begin position="1"/>
        <end position="73"/>
    </location>
</feature>
<dbReference type="GO" id="GO:0016779">
    <property type="term" value="F:nucleotidyltransferase activity"/>
    <property type="evidence" value="ECO:0007669"/>
    <property type="project" value="UniProtKB-KW"/>
</dbReference>
<dbReference type="InterPro" id="IPR027417">
    <property type="entry name" value="P-loop_NTPase"/>
</dbReference>
<dbReference type="Pfam" id="PF00910">
    <property type="entry name" value="RNA_helicase"/>
    <property type="match status" value="1"/>
</dbReference>
<evidence type="ECO:0000256" key="3">
    <source>
        <dbReference type="ARBA" id="ARBA00022679"/>
    </source>
</evidence>
<keyword evidence="11" id="KW-0190">Covalent protein-DNA linkage</keyword>
<evidence type="ECO:0000256" key="15">
    <source>
        <dbReference type="ARBA" id="ARBA00032243"/>
    </source>
</evidence>
<gene>
    <name evidence="17" type="ORF">CAFE_27080</name>
</gene>
<dbReference type="GO" id="GO:0003723">
    <property type="term" value="F:RNA binding"/>
    <property type="evidence" value="ECO:0007669"/>
    <property type="project" value="InterPro"/>
</dbReference>
<comment type="caution">
    <text evidence="17">The sequence shown here is derived from an EMBL/GenBank/DDBJ whole genome shotgun (WGS) entry which is preliminary data.</text>
</comment>
<organism evidence="17 18">
    <name type="scientific">Caproicibacter fermentans</name>
    <dbReference type="NCBI Taxonomy" id="2576756"/>
    <lineage>
        <taxon>Bacteria</taxon>
        <taxon>Bacillati</taxon>
        <taxon>Bacillota</taxon>
        <taxon>Clostridia</taxon>
        <taxon>Eubacteriales</taxon>
        <taxon>Acutalibacteraceae</taxon>
        <taxon>Caproicibacter</taxon>
    </lineage>
</organism>
<keyword evidence="7" id="KW-0479">Metal-binding</keyword>
<dbReference type="GO" id="GO:0000166">
    <property type="term" value="F:nucleotide binding"/>
    <property type="evidence" value="ECO:0007669"/>
    <property type="project" value="UniProtKB-KW"/>
</dbReference>
<keyword evidence="3" id="KW-0808">Transferase</keyword>
<dbReference type="GO" id="GO:0006260">
    <property type="term" value="P:DNA replication"/>
    <property type="evidence" value="ECO:0007669"/>
    <property type="project" value="UniProtKB-KW"/>
</dbReference>
<keyword evidence="8" id="KW-0547">Nucleotide-binding</keyword>